<dbReference type="PANTHER" id="PTHR35866:SF1">
    <property type="entry name" value="YKGJ FAMILY CYSTEINE CLUSTER PROTEIN"/>
    <property type="match status" value="1"/>
</dbReference>
<accession>A0AAP2CKX9</accession>
<dbReference type="EMBL" id="JAHCMY010000009">
    <property type="protein sequence ID" value="MBS9525146.1"/>
    <property type="molecule type" value="Genomic_DNA"/>
</dbReference>
<dbReference type="InterPro" id="IPR005358">
    <property type="entry name" value="Puta_zinc/iron-chelating_dom"/>
</dbReference>
<dbReference type="AlphaFoldDB" id="A0AAP2CKX9"/>
<gene>
    <name evidence="1" type="ORF">KI659_14090</name>
</gene>
<name>A0AAP2CKX9_9BACT</name>
<keyword evidence="2" id="KW-1185">Reference proteome</keyword>
<dbReference type="Proteomes" id="UP001319104">
    <property type="component" value="Unassembled WGS sequence"/>
</dbReference>
<protein>
    <submittedName>
        <fullName evidence="1">YkgJ family cysteine cluster protein</fullName>
    </submittedName>
</protein>
<evidence type="ECO:0000313" key="2">
    <source>
        <dbReference type="Proteomes" id="UP001319104"/>
    </source>
</evidence>
<comment type="caution">
    <text evidence="1">The sequence shown here is derived from an EMBL/GenBank/DDBJ whole genome shotgun (WGS) entry which is preliminary data.</text>
</comment>
<reference evidence="1 2" key="1">
    <citation type="submission" date="2021-05" db="EMBL/GenBank/DDBJ databases">
        <authorList>
            <person name="Zhang Z.D."/>
            <person name="Osman G."/>
        </authorList>
    </citation>
    <scope>NUCLEOTIDE SEQUENCE [LARGE SCALE GENOMIC DNA]</scope>
    <source>
        <strain evidence="1 2">KCTC 32217</strain>
    </source>
</reference>
<evidence type="ECO:0000313" key="1">
    <source>
        <dbReference type="EMBL" id="MBS9525146.1"/>
    </source>
</evidence>
<sequence>MFHREHENSFREIDCLSCANCCKTTSPIFISTDIERISKTLKMKTGEFIDTYLRMDEEGDYVLQKSPCSFLLDDNTCLIYEDRPKACREYPHTDRKNMTGILALTLRNTLVCPAVLRIFQVFSREFRK</sequence>
<dbReference type="PANTHER" id="PTHR35866">
    <property type="entry name" value="PUTATIVE-RELATED"/>
    <property type="match status" value="1"/>
</dbReference>
<dbReference type="Pfam" id="PF03692">
    <property type="entry name" value="CxxCxxCC"/>
    <property type="match status" value="1"/>
</dbReference>
<organism evidence="1 2">
    <name type="scientific">Litoribacter ruber</name>
    <dbReference type="NCBI Taxonomy" id="702568"/>
    <lineage>
        <taxon>Bacteria</taxon>
        <taxon>Pseudomonadati</taxon>
        <taxon>Bacteroidota</taxon>
        <taxon>Cytophagia</taxon>
        <taxon>Cytophagales</taxon>
        <taxon>Cyclobacteriaceae</taxon>
        <taxon>Litoribacter</taxon>
    </lineage>
</organism>
<proteinExistence type="predicted"/>